<gene>
    <name evidence="1" type="ORF">Pint_18190</name>
</gene>
<sequence length="264" mass="28346">MKGLVSLSNSRVVLCNRMSELADIVTPSTDDLGLAGLSGSGKGGEAMMSVAETGTDETRLEGDLDEKLAGKGTHTSAKVLEVIRSQTHIVVGASELEKEGACRGVSLRQNLRWKDKRSTSASEDEDSRDHLRSPLVRRTRTTGDVNFTLAAGQEQGGSVEEMVKVQKLSTRKGDGLMDLGRGARVGAGAEGPRLMNWVLGWNMIRRMGVMVMMMLLVGGFLWANLGHLGRIVGRESTLHMGLMGNSQQQQTMGIPMAGSSHVQL</sequence>
<keyword evidence="2" id="KW-1185">Reference proteome</keyword>
<reference evidence="2" key="1">
    <citation type="journal article" date="2023" name="G3 (Bethesda)">
        <title>Genome assembly and association tests identify interacting loci associated with vigor, precocity, and sex in interspecific pistachio rootstocks.</title>
        <authorList>
            <person name="Palmer W."/>
            <person name="Jacygrad E."/>
            <person name="Sagayaradj S."/>
            <person name="Cavanaugh K."/>
            <person name="Han R."/>
            <person name="Bertier L."/>
            <person name="Beede B."/>
            <person name="Kafkas S."/>
            <person name="Golino D."/>
            <person name="Preece J."/>
            <person name="Michelmore R."/>
        </authorList>
    </citation>
    <scope>NUCLEOTIDE SEQUENCE [LARGE SCALE GENOMIC DNA]</scope>
</reference>
<protein>
    <submittedName>
        <fullName evidence="1">Uncharacterized protein</fullName>
    </submittedName>
</protein>
<organism evidence="1 2">
    <name type="scientific">Pistacia integerrima</name>
    <dbReference type="NCBI Taxonomy" id="434235"/>
    <lineage>
        <taxon>Eukaryota</taxon>
        <taxon>Viridiplantae</taxon>
        <taxon>Streptophyta</taxon>
        <taxon>Embryophyta</taxon>
        <taxon>Tracheophyta</taxon>
        <taxon>Spermatophyta</taxon>
        <taxon>Magnoliopsida</taxon>
        <taxon>eudicotyledons</taxon>
        <taxon>Gunneridae</taxon>
        <taxon>Pentapetalae</taxon>
        <taxon>rosids</taxon>
        <taxon>malvids</taxon>
        <taxon>Sapindales</taxon>
        <taxon>Anacardiaceae</taxon>
        <taxon>Pistacia</taxon>
    </lineage>
</organism>
<dbReference type="EMBL" id="CM047739">
    <property type="protein sequence ID" value="KAJ0043883.1"/>
    <property type="molecule type" value="Genomic_DNA"/>
</dbReference>
<accession>A0ACC0YYS6</accession>
<proteinExistence type="predicted"/>
<comment type="caution">
    <text evidence="1">The sequence shown here is derived from an EMBL/GenBank/DDBJ whole genome shotgun (WGS) entry which is preliminary data.</text>
</comment>
<evidence type="ECO:0000313" key="2">
    <source>
        <dbReference type="Proteomes" id="UP001163603"/>
    </source>
</evidence>
<evidence type="ECO:0000313" key="1">
    <source>
        <dbReference type="EMBL" id="KAJ0043883.1"/>
    </source>
</evidence>
<name>A0ACC0YYS6_9ROSI</name>
<dbReference type="Proteomes" id="UP001163603">
    <property type="component" value="Chromosome 4"/>
</dbReference>